<keyword evidence="3" id="KW-0050">Antiport</keyword>
<feature type="compositionally biased region" description="Pro residues" evidence="10">
    <location>
        <begin position="482"/>
        <end position="493"/>
    </location>
</feature>
<feature type="transmembrane region" description="Helical" evidence="11">
    <location>
        <begin position="130"/>
        <end position="151"/>
    </location>
</feature>
<dbReference type="PANTHER" id="PTHR43562">
    <property type="entry name" value="NAPA-TYPE SODIUM/HYDROGEN ANTIPORTER"/>
    <property type="match status" value="1"/>
</dbReference>
<dbReference type="EMBL" id="JAZHXI010000002">
    <property type="protein sequence ID" value="KAL2074321.1"/>
    <property type="molecule type" value="Genomic_DNA"/>
</dbReference>
<dbReference type="Proteomes" id="UP001595075">
    <property type="component" value="Unassembled WGS sequence"/>
</dbReference>
<feature type="transmembrane region" description="Helical" evidence="11">
    <location>
        <begin position="203"/>
        <end position="227"/>
    </location>
</feature>
<dbReference type="PANTHER" id="PTHR43562:SF3">
    <property type="entry name" value="SODIUM ION_PROTON EXCHANGER (EUROFUNG)"/>
    <property type="match status" value="1"/>
</dbReference>
<dbReference type="InterPro" id="IPR006153">
    <property type="entry name" value="Cation/H_exchanger_TM"/>
</dbReference>
<evidence type="ECO:0000256" key="2">
    <source>
        <dbReference type="ARBA" id="ARBA00022448"/>
    </source>
</evidence>
<evidence type="ECO:0000259" key="12">
    <source>
        <dbReference type="Pfam" id="PF00999"/>
    </source>
</evidence>
<feature type="domain" description="Cation/H+ exchanger transmembrane" evidence="12">
    <location>
        <begin position="37"/>
        <end position="286"/>
    </location>
</feature>
<keyword evidence="14" id="KW-1185">Reference proteome</keyword>
<feature type="region of interest" description="Disordered" evidence="10">
    <location>
        <begin position="436"/>
        <end position="506"/>
    </location>
</feature>
<feature type="region of interest" description="Disordered" evidence="10">
    <location>
        <begin position="321"/>
        <end position="343"/>
    </location>
</feature>
<sequence>MSAQISPASFLPYHEPGIVTILILSSLLLVLNIINAIFDQLIFCGLLGQVFVGVAWGTPGAKWLSVEIEHVIVQLGYLGLILLVYEGGQSTNFRSLKANLALSTAVAITGIGFPMALSFILTSLTNSTPIQAFAAGAALCSTSLGTTFTILGTSGLSSTRLGVVLSSAAMMDDVVGLVMVQVISNLGESAASFSAVTVVRPLAVSVGLTVVVPLLCRFVALPLTGVLNRMRKSSPGGFVDKIARQTHTAFVIHTLILLGLVTGATYAGTSNLFAAYLAGASVSWWDSEVPHVDAVVKKSTSKVSTQGNTIMTEEIADSTQDQAARTDAQDVTGAVPEARSSGTSSGDEVFDTYYKTALQRILKPFFFASIGFAIPITDMFRGDIVWRGIVYTVLMLLAKLITGVWLIRLNISWPKSHLPQVLRSVLKLPVSCFGRPNAKKTSAKSSQPVSALGVQEAQDTSHELTNKGGNDANTSPALTSPEQPPAHPDPSHPSTPVSTSPRTAKMKKPLSLYPAAILSTAMTARGEIGFLIASLAETTGLFSPSGTPSSESSDIYLVVTWAIVLCTIIGPLAVGTLVKRVRRLQGERGEGDRSGKGDPLGIWGVS</sequence>
<feature type="region of interest" description="Disordered" evidence="10">
    <location>
        <begin position="585"/>
        <end position="606"/>
    </location>
</feature>
<feature type="transmembrane region" description="Helical" evidence="11">
    <location>
        <begin position="512"/>
        <end position="535"/>
    </location>
</feature>
<dbReference type="InterPro" id="IPR038770">
    <property type="entry name" value="Na+/solute_symporter_sf"/>
</dbReference>
<evidence type="ECO:0000256" key="8">
    <source>
        <dbReference type="ARBA" id="ARBA00023136"/>
    </source>
</evidence>
<proteinExistence type="predicted"/>
<comment type="subcellular location">
    <subcellularLocation>
        <location evidence="1">Membrane</location>
        <topology evidence="1">Multi-pass membrane protein</topology>
    </subcellularLocation>
</comment>
<evidence type="ECO:0000256" key="4">
    <source>
        <dbReference type="ARBA" id="ARBA00022692"/>
    </source>
</evidence>
<feature type="transmembrane region" description="Helical" evidence="11">
    <location>
        <begin position="163"/>
        <end position="183"/>
    </location>
</feature>
<evidence type="ECO:0000256" key="7">
    <source>
        <dbReference type="ARBA" id="ARBA00023065"/>
    </source>
</evidence>
<evidence type="ECO:0000256" key="5">
    <source>
        <dbReference type="ARBA" id="ARBA00022989"/>
    </source>
</evidence>
<keyword evidence="5 11" id="KW-1133">Transmembrane helix</keyword>
<gene>
    <name evidence="13" type="ORF">VTL71DRAFT_8099</name>
</gene>
<feature type="transmembrane region" description="Helical" evidence="11">
    <location>
        <begin position="384"/>
        <end position="407"/>
    </location>
</feature>
<dbReference type="Gene3D" id="1.20.1530.20">
    <property type="match status" value="3"/>
</dbReference>
<comment type="caution">
    <text evidence="13">The sequence shown here is derived from an EMBL/GenBank/DDBJ whole genome shotgun (WGS) entry which is preliminary data.</text>
</comment>
<accession>A0ABR4CWK5</accession>
<keyword evidence="4 11" id="KW-0812">Transmembrane</keyword>
<feature type="transmembrane region" description="Helical" evidence="11">
    <location>
        <begin position="71"/>
        <end position="88"/>
    </location>
</feature>
<evidence type="ECO:0000256" key="1">
    <source>
        <dbReference type="ARBA" id="ARBA00004141"/>
    </source>
</evidence>
<evidence type="ECO:0000313" key="14">
    <source>
        <dbReference type="Proteomes" id="UP001595075"/>
    </source>
</evidence>
<organism evidence="13 14">
    <name type="scientific">Oculimacula yallundae</name>
    <dbReference type="NCBI Taxonomy" id="86028"/>
    <lineage>
        <taxon>Eukaryota</taxon>
        <taxon>Fungi</taxon>
        <taxon>Dikarya</taxon>
        <taxon>Ascomycota</taxon>
        <taxon>Pezizomycotina</taxon>
        <taxon>Leotiomycetes</taxon>
        <taxon>Helotiales</taxon>
        <taxon>Ploettnerulaceae</taxon>
        <taxon>Oculimacula</taxon>
    </lineage>
</organism>
<evidence type="ECO:0000256" key="11">
    <source>
        <dbReference type="SAM" id="Phobius"/>
    </source>
</evidence>
<keyword evidence="6" id="KW-0915">Sodium</keyword>
<feature type="compositionally biased region" description="Polar residues" evidence="10">
    <location>
        <begin position="467"/>
        <end position="481"/>
    </location>
</feature>
<evidence type="ECO:0000256" key="6">
    <source>
        <dbReference type="ARBA" id="ARBA00023053"/>
    </source>
</evidence>
<evidence type="ECO:0000256" key="9">
    <source>
        <dbReference type="ARBA" id="ARBA00023201"/>
    </source>
</evidence>
<name>A0ABR4CWK5_9HELO</name>
<dbReference type="Pfam" id="PF00999">
    <property type="entry name" value="Na_H_Exchanger"/>
    <property type="match status" value="1"/>
</dbReference>
<feature type="transmembrane region" description="Helical" evidence="11">
    <location>
        <begin position="248"/>
        <end position="267"/>
    </location>
</feature>
<evidence type="ECO:0000256" key="10">
    <source>
        <dbReference type="SAM" id="MobiDB-lite"/>
    </source>
</evidence>
<keyword evidence="7" id="KW-0406">Ion transport</keyword>
<keyword evidence="2" id="KW-0813">Transport</keyword>
<protein>
    <recommendedName>
        <fullName evidence="12">Cation/H+ exchanger transmembrane domain-containing protein</fullName>
    </recommendedName>
</protein>
<feature type="transmembrane region" description="Helical" evidence="11">
    <location>
        <begin position="41"/>
        <end position="59"/>
    </location>
</feature>
<feature type="transmembrane region" description="Helical" evidence="11">
    <location>
        <begin position="100"/>
        <end position="124"/>
    </location>
</feature>
<evidence type="ECO:0000256" key="3">
    <source>
        <dbReference type="ARBA" id="ARBA00022449"/>
    </source>
</evidence>
<feature type="transmembrane region" description="Helical" evidence="11">
    <location>
        <begin position="16"/>
        <end position="34"/>
    </location>
</feature>
<reference evidence="13 14" key="1">
    <citation type="journal article" date="2024" name="Commun. Biol.">
        <title>Comparative genomic analysis of thermophilic fungi reveals convergent evolutionary adaptations and gene losses.</title>
        <authorList>
            <person name="Steindorff A.S."/>
            <person name="Aguilar-Pontes M.V."/>
            <person name="Robinson A.J."/>
            <person name="Andreopoulos B."/>
            <person name="LaButti K."/>
            <person name="Kuo A."/>
            <person name="Mondo S."/>
            <person name="Riley R."/>
            <person name="Otillar R."/>
            <person name="Haridas S."/>
            <person name="Lipzen A."/>
            <person name="Grimwood J."/>
            <person name="Schmutz J."/>
            <person name="Clum A."/>
            <person name="Reid I.D."/>
            <person name="Moisan M.C."/>
            <person name="Butler G."/>
            <person name="Nguyen T.T.M."/>
            <person name="Dewar K."/>
            <person name="Conant G."/>
            <person name="Drula E."/>
            <person name="Henrissat B."/>
            <person name="Hansel C."/>
            <person name="Singer S."/>
            <person name="Hutchinson M.I."/>
            <person name="de Vries R.P."/>
            <person name="Natvig D.O."/>
            <person name="Powell A.J."/>
            <person name="Tsang A."/>
            <person name="Grigoriev I.V."/>
        </authorList>
    </citation>
    <scope>NUCLEOTIDE SEQUENCE [LARGE SCALE GENOMIC DNA]</scope>
    <source>
        <strain evidence="13 14">CBS 494.80</strain>
    </source>
</reference>
<feature type="compositionally biased region" description="Basic and acidic residues" evidence="10">
    <location>
        <begin position="585"/>
        <end position="596"/>
    </location>
</feature>
<keyword evidence="9" id="KW-0739">Sodium transport</keyword>
<evidence type="ECO:0000313" key="13">
    <source>
        <dbReference type="EMBL" id="KAL2074321.1"/>
    </source>
</evidence>
<feature type="transmembrane region" description="Helical" evidence="11">
    <location>
        <begin position="555"/>
        <end position="578"/>
    </location>
</feature>
<keyword evidence="8 11" id="KW-0472">Membrane</keyword>